<accession>A0A174TS74</accession>
<dbReference type="RefSeq" id="WP_274602192.1">
    <property type="nucleotide sequence ID" value="NZ_CZAW01000072.1"/>
</dbReference>
<evidence type="ECO:0000313" key="2">
    <source>
        <dbReference type="Proteomes" id="UP000095712"/>
    </source>
</evidence>
<sequence>MTKEREEVVMENEEIEGYTYCPSTAQRCLNDCIGGGPVLSSAN</sequence>
<evidence type="ECO:0000313" key="1">
    <source>
        <dbReference type="EMBL" id="CUQ09669.1"/>
    </source>
</evidence>
<dbReference type="AlphaFoldDB" id="A0A174TS74"/>
<gene>
    <name evidence="1" type="ORF">ERS852523_03944</name>
</gene>
<reference evidence="1 2" key="1">
    <citation type="submission" date="2015-09" db="EMBL/GenBank/DDBJ databases">
        <authorList>
            <consortium name="Pathogen Informatics"/>
        </authorList>
    </citation>
    <scope>NUCLEOTIDE SEQUENCE [LARGE SCALE GENOMIC DNA]</scope>
    <source>
        <strain evidence="1 2">2789STDY5834911</strain>
    </source>
</reference>
<dbReference type="Proteomes" id="UP000095712">
    <property type="component" value="Unassembled WGS sequence"/>
</dbReference>
<name>A0A174TS74_9FIRM</name>
<dbReference type="EMBL" id="CZAW01000072">
    <property type="protein sequence ID" value="CUQ09669.1"/>
    <property type="molecule type" value="Genomic_DNA"/>
</dbReference>
<protein>
    <submittedName>
        <fullName evidence="1">Uncharacterized protein</fullName>
    </submittedName>
</protein>
<organism evidence="1 2">
    <name type="scientific">Blautia wexlerae</name>
    <dbReference type="NCBI Taxonomy" id="418240"/>
    <lineage>
        <taxon>Bacteria</taxon>
        <taxon>Bacillati</taxon>
        <taxon>Bacillota</taxon>
        <taxon>Clostridia</taxon>
        <taxon>Lachnospirales</taxon>
        <taxon>Lachnospiraceae</taxon>
        <taxon>Blautia</taxon>
    </lineage>
</organism>
<proteinExistence type="predicted"/>